<feature type="compositionally biased region" description="Low complexity" evidence="1">
    <location>
        <begin position="209"/>
        <end position="226"/>
    </location>
</feature>
<evidence type="ECO:0000256" key="2">
    <source>
        <dbReference type="SAM" id="SignalP"/>
    </source>
</evidence>
<feature type="chain" id="PRO_5020502828" evidence="2">
    <location>
        <begin position="24"/>
        <end position="246"/>
    </location>
</feature>
<keyword evidence="4" id="KW-1185">Reference proteome</keyword>
<feature type="compositionally biased region" description="Basic and acidic residues" evidence="1">
    <location>
        <begin position="227"/>
        <end position="240"/>
    </location>
</feature>
<feature type="compositionally biased region" description="Low complexity" evidence="1">
    <location>
        <begin position="35"/>
        <end position="45"/>
    </location>
</feature>
<feature type="compositionally biased region" description="Low complexity" evidence="1">
    <location>
        <begin position="150"/>
        <end position="164"/>
    </location>
</feature>
<evidence type="ECO:0000313" key="3">
    <source>
        <dbReference type="EMBL" id="TDQ05537.1"/>
    </source>
</evidence>
<dbReference type="EMBL" id="SNXZ01000001">
    <property type="protein sequence ID" value="TDQ05537.1"/>
    <property type="molecule type" value="Genomic_DNA"/>
</dbReference>
<feature type="signal peptide" evidence="2">
    <location>
        <begin position="1"/>
        <end position="23"/>
    </location>
</feature>
<feature type="region of interest" description="Disordered" evidence="1">
    <location>
        <begin position="22"/>
        <end position="246"/>
    </location>
</feature>
<reference evidence="3 4" key="1">
    <citation type="submission" date="2019-03" db="EMBL/GenBank/DDBJ databases">
        <title>Genomic Encyclopedia of Type Strains, Phase IV (KMG-IV): sequencing the most valuable type-strain genomes for metagenomic binning, comparative biology and taxonomic classification.</title>
        <authorList>
            <person name="Goeker M."/>
        </authorList>
    </citation>
    <scope>NUCLEOTIDE SEQUENCE [LARGE SCALE GENOMIC DNA]</scope>
    <source>
        <strain evidence="3 4">DSM 45361</strain>
    </source>
</reference>
<feature type="compositionally biased region" description="Basic and acidic residues" evidence="1">
    <location>
        <begin position="112"/>
        <end position="128"/>
    </location>
</feature>
<organism evidence="3 4">
    <name type="scientific">Labedaea rhizosphaerae</name>
    <dbReference type="NCBI Taxonomy" id="598644"/>
    <lineage>
        <taxon>Bacteria</taxon>
        <taxon>Bacillati</taxon>
        <taxon>Actinomycetota</taxon>
        <taxon>Actinomycetes</taxon>
        <taxon>Pseudonocardiales</taxon>
        <taxon>Pseudonocardiaceae</taxon>
        <taxon>Labedaea</taxon>
    </lineage>
</organism>
<keyword evidence="2" id="KW-0732">Signal</keyword>
<protein>
    <submittedName>
        <fullName evidence="3">Uncharacterized protein</fullName>
    </submittedName>
</protein>
<accession>A0A4R6SNC0</accession>
<evidence type="ECO:0000313" key="4">
    <source>
        <dbReference type="Proteomes" id="UP000295444"/>
    </source>
</evidence>
<sequence>MVTAGLVVAAWLLSSLMAGSASASTSSGQAETDDAAATTSSQQQGLLGGLLGGLTQTVGDVLGGSSTYESDSDSPPAADTSGDESSVDTTLPDLLTGISSVTGTASTAPAEPVRHQVSEPPAVKRESHAVATPKVTHKTHVVREHRATPKRATTTAPARPATKPSKGDADNQVGLPFPTAPSTPQAPPAPSTTISAGHDTTTHGKSWFLTTGGDATLTPPTATGTAIDHRATAVDRDQDRPATAPD</sequence>
<feature type="compositionally biased region" description="Polar residues" evidence="1">
    <location>
        <begin position="97"/>
        <end position="107"/>
    </location>
</feature>
<evidence type="ECO:0000256" key="1">
    <source>
        <dbReference type="SAM" id="MobiDB-lite"/>
    </source>
</evidence>
<gene>
    <name evidence="3" type="ORF">EV186_1011511</name>
</gene>
<feature type="compositionally biased region" description="Pro residues" evidence="1">
    <location>
        <begin position="178"/>
        <end position="190"/>
    </location>
</feature>
<dbReference type="AlphaFoldDB" id="A0A4R6SNC0"/>
<dbReference type="Proteomes" id="UP000295444">
    <property type="component" value="Unassembled WGS sequence"/>
</dbReference>
<feature type="compositionally biased region" description="Low complexity" evidence="1">
    <location>
        <begin position="53"/>
        <end position="64"/>
    </location>
</feature>
<comment type="caution">
    <text evidence="3">The sequence shown here is derived from an EMBL/GenBank/DDBJ whole genome shotgun (WGS) entry which is preliminary data.</text>
</comment>
<proteinExistence type="predicted"/>
<name>A0A4R6SNC0_LABRH</name>